<feature type="domain" description="Glycosyl hydrolase family 13 catalytic" evidence="4">
    <location>
        <begin position="6"/>
        <end position="431"/>
    </location>
</feature>
<dbReference type="PANTHER" id="PTHR38784">
    <property type="entry name" value="SUCROSE PHOSPHORYLASE"/>
    <property type="match status" value="1"/>
</dbReference>
<evidence type="ECO:0000313" key="6">
    <source>
        <dbReference type="Proteomes" id="UP000092024"/>
    </source>
</evidence>
<keyword evidence="3" id="KW-0808">Transferase</keyword>
<dbReference type="Proteomes" id="UP000092024">
    <property type="component" value="Unassembled WGS sequence"/>
</dbReference>
<dbReference type="PANTHER" id="PTHR38784:SF1">
    <property type="entry name" value="SUCROSE PHOSPHORYLASE"/>
    <property type="match status" value="1"/>
</dbReference>
<dbReference type="AlphaFoldDB" id="A0A1A5YKK8"/>
<dbReference type="SMART" id="SM00642">
    <property type="entry name" value="Aamy"/>
    <property type="match status" value="1"/>
</dbReference>
<evidence type="ECO:0000256" key="1">
    <source>
        <dbReference type="ARBA" id="ARBA00008452"/>
    </source>
</evidence>
<accession>A0A1A5YKK8</accession>
<evidence type="ECO:0000256" key="2">
    <source>
        <dbReference type="ARBA" id="ARBA00022676"/>
    </source>
</evidence>
<dbReference type="InterPro" id="IPR006047">
    <property type="entry name" value="GH13_cat_dom"/>
</dbReference>
<dbReference type="STRING" id="1844972.A7K91_20620"/>
<dbReference type="GO" id="GO:0004645">
    <property type="term" value="F:1,4-alpha-oligoglucan phosphorylase activity"/>
    <property type="evidence" value="ECO:0007669"/>
    <property type="project" value="InterPro"/>
</dbReference>
<dbReference type="InterPro" id="IPR045857">
    <property type="entry name" value="O16G_dom_2"/>
</dbReference>
<keyword evidence="2" id="KW-0328">Glycosyltransferase</keyword>
<dbReference type="Gene3D" id="3.20.20.80">
    <property type="entry name" value="Glycosidases"/>
    <property type="match status" value="1"/>
</dbReference>
<dbReference type="SUPFAM" id="SSF51445">
    <property type="entry name" value="(Trans)glycosidases"/>
    <property type="match status" value="1"/>
</dbReference>
<dbReference type="NCBIfam" id="TIGR03852">
    <property type="entry name" value="sucrose_gtfA"/>
    <property type="match status" value="1"/>
</dbReference>
<dbReference type="GO" id="GO:0005975">
    <property type="term" value="P:carbohydrate metabolic process"/>
    <property type="evidence" value="ECO:0007669"/>
    <property type="project" value="InterPro"/>
</dbReference>
<dbReference type="InterPro" id="IPR022527">
    <property type="entry name" value="Sucrose_phospho"/>
</dbReference>
<gene>
    <name evidence="5" type="ORF">A7K91_20620</name>
</gene>
<dbReference type="Gene3D" id="3.90.400.10">
    <property type="entry name" value="Oligo-1,6-glucosidase, Domain 2"/>
    <property type="match status" value="1"/>
</dbReference>
<sequence>MGLKNQVQLITYPDSLGGDLKSLLHVMDYYFGDIFKGGVHILPPFPSSGDRGFAPLTYLEIEPEFGTWEDLKAIGSKYDVLVDLMVNHISQRSPYFQDFLAKGRESEYADLFITLDKLWPDGQPQQGDIDKMFLRRPLPYSTFTIEETGKQETVWTTFGKTDPSEQIDLDIHSDKVKELLTAFFTNFKNNNVKIVRLDAVGYVIKKLGTSCFFVEPDIYPFLDWVMEMAKSMEIELLPEVHAHYTTQYKLAERGFWIYDFILPYRILDTLVNKNSKELLYYLKTRPHNQFTMLDCHDGIPVKPDLDGLINTKKAKQLTDLCVERGANLSLILSDDHKSDDGFDVHQIRCTYYSALNHNDDDYLAARAIQFFTPGIPQVYYVGLLAGENDFQAVKKNGDGREINRHNYSFEEIEQSLEKAVVKRLLKLIAFRNEHIAFQGRFEVVASDDDEVKLIWRKDEQYCLLFINLKSSISMITYTDMNGNVDSFLI</sequence>
<organism evidence="5 6">
    <name type="scientific">Paenibacillus oryzae</name>
    <dbReference type="NCBI Taxonomy" id="1844972"/>
    <lineage>
        <taxon>Bacteria</taxon>
        <taxon>Bacillati</taxon>
        <taxon>Bacillota</taxon>
        <taxon>Bacilli</taxon>
        <taxon>Bacillales</taxon>
        <taxon>Paenibacillaceae</taxon>
        <taxon>Paenibacillus</taxon>
    </lineage>
</organism>
<proteinExistence type="inferred from homology"/>
<dbReference type="RefSeq" id="WP_068682292.1">
    <property type="nucleotide sequence ID" value="NZ_LYPA01000050.1"/>
</dbReference>
<dbReference type="InterPro" id="IPR017853">
    <property type="entry name" value="GH"/>
</dbReference>
<comment type="similarity">
    <text evidence="1">Belongs to the glycosyl hydrolase 13 family. Sucrose phosphorylase subfamily.</text>
</comment>
<comment type="caution">
    <text evidence="5">The sequence shown here is derived from an EMBL/GenBank/DDBJ whole genome shotgun (WGS) entry which is preliminary data.</text>
</comment>
<dbReference type="OrthoDB" id="9805159at2"/>
<keyword evidence="6" id="KW-1185">Reference proteome</keyword>
<evidence type="ECO:0000259" key="4">
    <source>
        <dbReference type="SMART" id="SM00642"/>
    </source>
</evidence>
<reference evidence="5 6" key="1">
    <citation type="submission" date="2016-05" db="EMBL/GenBank/DDBJ databases">
        <title>Paenibacillus oryzae. sp. nov., isolated from the rice root.</title>
        <authorList>
            <person name="Zhang J."/>
            <person name="Zhang X."/>
        </authorList>
    </citation>
    <scope>NUCLEOTIDE SEQUENCE [LARGE SCALE GENOMIC DNA]</scope>
    <source>
        <strain evidence="5 6">1DrF-4</strain>
    </source>
</reference>
<protein>
    <submittedName>
        <fullName evidence="5">Sucrose phosphorylase</fullName>
    </submittedName>
</protein>
<evidence type="ECO:0000256" key="3">
    <source>
        <dbReference type="ARBA" id="ARBA00022679"/>
    </source>
</evidence>
<dbReference type="EMBL" id="LYPA01000050">
    <property type="protein sequence ID" value="OBR66151.1"/>
    <property type="molecule type" value="Genomic_DNA"/>
</dbReference>
<dbReference type="Pfam" id="PF00128">
    <property type="entry name" value="Alpha-amylase"/>
    <property type="match status" value="1"/>
</dbReference>
<evidence type="ECO:0000313" key="5">
    <source>
        <dbReference type="EMBL" id="OBR66151.1"/>
    </source>
</evidence>
<name>A0A1A5YKK8_9BACL</name>